<reference evidence="1" key="1">
    <citation type="submission" date="2023-10" db="EMBL/GenBank/DDBJ databases">
        <title>Chromosome-level genome of the transformable northern wattle, Acacia crassicarpa.</title>
        <authorList>
            <person name="Massaro I."/>
            <person name="Sinha N.R."/>
            <person name="Poethig S."/>
            <person name="Leichty A.R."/>
        </authorList>
    </citation>
    <scope>NUCLEOTIDE SEQUENCE</scope>
    <source>
        <strain evidence="1">Acra3RX</strain>
        <tissue evidence="1">Leaf</tissue>
    </source>
</reference>
<protein>
    <submittedName>
        <fullName evidence="1">Uncharacterized protein</fullName>
    </submittedName>
</protein>
<dbReference type="AlphaFoldDB" id="A0AAE1MY35"/>
<sequence length="103" mass="11842">MAESKPTSVTEVLPVSNKITDHKLNWTNYSDWIKIIRMHLLSIEKEGHLTELPSKNDPKMTWLEQMPGSSYKFRIPLRAIFFLRFVIATQLKSSIGLSSKVVP</sequence>
<organism evidence="1 2">
    <name type="scientific">Acacia crassicarpa</name>
    <name type="common">northern wattle</name>
    <dbReference type="NCBI Taxonomy" id="499986"/>
    <lineage>
        <taxon>Eukaryota</taxon>
        <taxon>Viridiplantae</taxon>
        <taxon>Streptophyta</taxon>
        <taxon>Embryophyta</taxon>
        <taxon>Tracheophyta</taxon>
        <taxon>Spermatophyta</taxon>
        <taxon>Magnoliopsida</taxon>
        <taxon>eudicotyledons</taxon>
        <taxon>Gunneridae</taxon>
        <taxon>Pentapetalae</taxon>
        <taxon>rosids</taxon>
        <taxon>fabids</taxon>
        <taxon>Fabales</taxon>
        <taxon>Fabaceae</taxon>
        <taxon>Caesalpinioideae</taxon>
        <taxon>mimosoid clade</taxon>
        <taxon>Acacieae</taxon>
        <taxon>Acacia</taxon>
    </lineage>
</organism>
<dbReference type="EMBL" id="JAWXYG010000002">
    <property type="protein sequence ID" value="KAK4279369.1"/>
    <property type="molecule type" value="Genomic_DNA"/>
</dbReference>
<accession>A0AAE1MY35</accession>
<keyword evidence="2" id="KW-1185">Reference proteome</keyword>
<gene>
    <name evidence="1" type="ORF">QN277_011161</name>
</gene>
<comment type="caution">
    <text evidence="1">The sequence shown here is derived from an EMBL/GenBank/DDBJ whole genome shotgun (WGS) entry which is preliminary data.</text>
</comment>
<name>A0AAE1MY35_9FABA</name>
<evidence type="ECO:0000313" key="2">
    <source>
        <dbReference type="Proteomes" id="UP001293593"/>
    </source>
</evidence>
<dbReference type="Proteomes" id="UP001293593">
    <property type="component" value="Unassembled WGS sequence"/>
</dbReference>
<evidence type="ECO:0000313" key="1">
    <source>
        <dbReference type="EMBL" id="KAK4279369.1"/>
    </source>
</evidence>
<proteinExistence type="predicted"/>